<evidence type="ECO:0000313" key="1">
    <source>
        <dbReference type="EMBL" id="MBE8718067.1"/>
    </source>
</evidence>
<dbReference type="Gene3D" id="2.130.10.10">
    <property type="entry name" value="YVTN repeat-like/Quinoprotein amine dehydrogenase"/>
    <property type="match status" value="1"/>
</dbReference>
<dbReference type="Proteomes" id="UP000652567">
    <property type="component" value="Unassembled WGS sequence"/>
</dbReference>
<dbReference type="EMBL" id="PRDL01000001">
    <property type="protein sequence ID" value="MBE8718067.1"/>
    <property type="molecule type" value="Genomic_DNA"/>
</dbReference>
<gene>
    <name evidence="1" type="ORF">C4F51_12810</name>
</gene>
<protein>
    <recommendedName>
        <fullName evidence="3">BNR/Asp-box repeat protein</fullName>
    </recommendedName>
</protein>
<dbReference type="InterPro" id="IPR015943">
    <property type="entry name" value="WD40/YVTN_repeat-like_dom_sf"/>
</dbReference>
<keyword evidence="2" id="KW-1185">Reference proteome</keyword>
<name>A0A928V7F7_9GAMM</name>
<proteinExistence type="predicted"/>
<evidence type="ECO:0008006" key="3">
    <source>
        <dbReference type="Google" id="ProtNLM"/>
    </source>
</evidence>
<organism evidence="1 2">
    <name type="scientific">Cellvibrio polysaccharolyticus</name>
    <dbReference type="NCBI Taxonomy" id="2082724"/>
    <lineage>
        <taxon>Bacteria</taxon>
        <taxon>Pseudomonadati</taxon>
        <taxon>Pseudomonadota</taxon>
        <taxon>Gammaproteobacteria</taxon>
        <taxon>Cellvibrionales</taxon>
        <taxon>Cellvibrionaceae</taxon>
        <taxon>Cellvibrio</taxon>
    </lineage>
</organism>
<sequence length="351" mass="38686">MLLPFVLATCALLSACGGGDQRDKPQPSTTMTFIHDGLQGLTIHQLYHHNDQLFAATSNGVYVKTSTSDGWKIRGLANFQVTDIAFMDTAHFIASAQANTQDAPAAQLLETTTAGHQWQPLDAHTSLAPATDLQGLSYAEEVNALYAISENFLLTSLDSGRDWQPLLPEQTTNPVVSLFVLRHPVTGDIWSGGYNEQLQPWLQAWSADTGQTLVATSVGKTPGRVRHLSLDPERPATLLLSSDEGLWRSEDYGKQWNFLQAPPANRMYPTLLHDPRNADWVYTSSREINNTGSQRLIFEMSQNRGTNWTRYYYPGNNLQGGTQSMLAVIENHKTVVYLGLAGGGIVKINMP</sequence>
<reference evidence="1" key="1">
    <citation type="submission" date="2018-07" db="EMBL/GenBank/DDBJ databases">
        <title>Genome assembly of strain Ka43.</title>
        <authorList>
            <person name="Kukolya J."/>
            <person name="Nagy I."/>
            <person name="Horvath B."/>
            <person name="Toth A."/>
        </authorList>
    </citation>
    <scope>NUCLEOTIDE SEQUENCE</scope>
    <source>
        <strain evidence="1">KB43</strain>
    </source>
</reference>
<dbReference type="AlphaFoldDB" id="A0A928V7F7"/>
<accession>A0A928V7F7</accession>
<evidence type="ECO:0000313" key="2">
    <source>
        <dbReference type="Proteomes" id="UP000652567"/>
    </source>
</evidence>
<comment type="caution">
    <text evidence="1">The sequence shown here is derived from an EMBL/GenBank/DDBJ whole genome shotgun (WGS) entry which is preliminary data.</text>
</comment>
<dbReference type="SUPFAM" id="SSF110296">
    <property type="entry name" value="Oligoxyloglucan reducing end-specific cellobiohydrolase"/>
    <property type="match status" value="1"/>
</dbReference>